<accession>A0AAV5DU16</accession>
<dbReference type="Proteomes" id="UP001054889">
    <property type="component" value="Unassembled WGS sequence"/>
</dbReference>
<dbReference type="InterPro" id="IPR013126">
    <property type="entry name" value="Hsp_70_fam"/>
</dbReference>
<dbReference type="EMBL" id="BQKI01000071">
    <property type="protein sequence ID" value="GJN13759.1"/>
    <property type="molecule type" value="Genomic_DNA"/>
</dbReference>
<dbReference type="InterPro" id="IPR043129">
    <property type="entry name" value="ATPase_NBD"/>
</dbReference>
<organism evidence="3 4">
    <name type="scientific">Eleusine coracana subsp. coracana</name>
    <dbReference type="NCBI Taxonomy" id="191504"/>
    <lineage>
        <taxon>Eukaryota</taxon>
        <taxon>Viridiplantae</taxon>
        <taxon>Streptophyta</taxon>
        <taxon>Embryophyta</taxon>
        <taxon>Tracheophyta</taxon>
        <taxon>Spermatophyta</taxon>
        <taxon>Magnoliopsida</taxon>
        <taxon>Liliopsida</taxon>
        <taxon>Poales</taxon>
        <taxon>Poaceae</taxon>
        <taxon>PACMAD clade</taxon>
        <taxon>Chloridoideae</taxon>
        <taxon>Cynodonteae</taxon>
        <taxon>Eleusininae</taxon>
        <taxon>Eleusine</taxon>
    </lineage>
</organism>
<dbReference type="SUPFAM" id="SSF53067">
    <property type="entry name" value="Actin-like ATPase domain"/>
    <property type="match status" value="1"/>
</dbReference>
<evidence type="ECO:0000313" key="4">
    <source>
        <dbReference type="Proteomes" id="UP001054889"/>
    </source>
</evidence>
<gene>
    <name evidence="3" type="primary">gb00501</name>
    <name evidence="3" type="ORF">PR202_gb00501</name>
</gene>
<reference evidence="3" key="1">
    <citation type="journal article" date="2018" name="DNA Res.">
        <title>Multiple hybrid de novo genome assembly of finger millet, an orphan allotetraploid crop.</title>
        <authorList>
            <person name="Hatakeyama M."/>
            <person name="Aluri S."/>
            <person name="Balachadran M.T."/>
            <person name="Sivarajan S.R."/>
            <person name="Patrignani A."/>
            <person name="Gruter S."/>
            <person name="Poveda L."/>
            <person name="Shimizu-Inatsugi R."/>
            <person name="Baeten J."/>
            <person name="Francoijs K.J."/>
            <person name="Nataraja K.N."/>
            <person name="Reddy Y.A.N."/>
            <person name="Phadnis S."/>
            <person name="Ravikumar R.L."/>
            <person name="Schlapbach R."/>
            <person name="Sreeman S.M."/>
            <person name="Shimizu K.K."/>
        </authorList>
    </citation>
    <scope>NUCLEOTIDE SEQUENCE</scope>
</reference>
<dbReference type="Gene3D" id="3.90.640.10">
    <property type="entry name" value="Actin, Chain A, domain 4"/>
    <property type="match status" value="1"/>
</dbReference>
<dbReference type="GO" id="GO:0005524">
    <property type="term" value="F:ATP binding"/>
    <property type="evidence" value="ECO:0007669"/>
    <property type="project" value="UniProtKB-KW"/>
</dbReference>
<dbReference type="AlphaFoldDB" id="A0AAV5DU16"/>
<keyword evidence="2" id="KW-0067">ATP-binding</keyword>
<protein>
    <submittedName>
        <fullName evidence="3">Uncharacterized protein</fullName>
    </submittedName>
</protein>
<dbReference type="Pfam" id="PF00012">
    <property type="entry name" value="HSP70"/>
    <property type="match status" value="1"/>
</dbReference>
<evidence type="ECO:0000256" key="1">
    <source>
        <dbReference type="ARBA" id="ARBA00022741"/>
    </source>
</evidence>
<comment type="caution">
    <text evidence="3">The sequence shown here is derived from an EMBL/GenBank/DDBJ whole genome shotgun (WGS) entry which is preliminary data.</text>
</comment>
<evidence type="ECO:0000313" key="3">
    <source>
        <dbReference type="EMBL" id="GJN13759.1"/>
    </source>
</evidence>
<reference evidence="3" key="2">
    <citation type="submission" date="2021-12" db="EMBL/GenBank/DDBJ databases">
        <title>Resequencing data analysis of finger millet.</title>
        <authorList>
            <person name="Hatakeyama M."/>
            <person name="Aluri S."/>
            <person name="Balachadran M.T."/>
            <person name="Sivarajan S.R."/>
            <person name="Poveda L."/>
            <person name="Shimizu-Inatsugi R."/>
            <person name="Schlapbach R."/>
            <person name="Sreeman S.M."/>
            <person name="Shimizu K.K."/>
        </authorList>
    </citation>
    <scope>NUCLEOTIDE SEQUENCE</scope>
</reference>
<name>A0AAV5DU16_ELECO</name>
<sequence>MACEHAKTKAPSSQQRVQVRVESLFDGVDFSEPLLWSEFEEFNEDLFDKVIALVESAMVQAKLGKNKKAIDEVVLVRV</sequence>
<keyword evidence="4" id="KW-1185">Reference proteome</keyword>
<proteinExistence type="predicted"/>
<keyword evidence="1" id="KW-0547">Nucleotide-binding</keyword>
<evidence type="ECO:0000256" key="2">
    <source>
        <dbReference type="ARBA" id="ARBA00022840"/>
    </source>
</evidence>
<dbReference type="GO" id="GO:0140662">
    <property type="term" value="F:ATP-dependent protein folding chaperone"/>
    <property type="evidence" value="ECO:0007669"/>
    <property type="project" value="InterPro"/>
</dbReference>
<dbReference type="PANTHER" id="PTHR19375">
    <property type="entry name" value="HEAT SHOCK PROTEIN 70KDA"/>
    <property type="match status" value="1"/>
</dbReference>
<dbReference type="Gene3D" id="3.30.420.40">
    <property type="match status" value="1"/>
</dbReference>